<comment type="catalytic activity">
    <reaction evidence="2">
        <text>2 GTP = 3',3'-c-di-GMP + 2 diphosphate</text>
        <dbReference type="Rhea" id="RHEA:24898"/>
        <dbReference type="ChEBI" id="CHEBI:33019"/>
        <dbReference type="ChEBI" id="CHEBI:37565"/>
        <dbReference type="ChEBI" id="CHEBI:58805"/>
        <dbReference type="EC" id="2.7.7.65"/>
    </reaction>
</comment>
<feature type="transmembrane region" description="Helical" evidence="3">
    <location>
        <begin position="50"/>
        <end position="74"/>
    </location>
</feature>
<feature type="transmembrane region" description="Helical" evidence="3">
    <location>
        <begin position="119"/>
        <end position="138"/>
    </location>
</feature>
<keyword evidence="3" id="KW-0812">Transmembrane</keyword>
<dbReference type="PANTHER" id="PTHR45138:SF9">
    <property type="entry name" value="DIGUANYLATE CYCLASE DGCM-RELATED"/>
    <property type="match status" value="1"/>
</dbReference>
<dbReference type="GO" id="GO:0052621">
    <property type="term" value="F:diguanylate cyclase activity"/>
    <property type="evidence" value="ECO:0007669"/>
    <property type="project" value="UniProtKB-EC"/>
</dbReference>
<evidence type="ECO:0000313" key="6">
    <source>
        <dbReference type="Proteomes" id="UP001228044"/>
    </source>
</evidence>
<keyword evidence="5" id="KW-0548">Nucleotidyltransferase</keyword>
<evidence type="ECO:0000259" key="4">
    <source>
        <dbReference type="PROSITE" id="PS50887"/>
    </source>
</evidence>
<dbReference type="Pfam" id="PF00990">
    <property type="entry name" value="GGDEF"/>
    <property type="match status" value="1"/>
</dbReference>
<dbReference type="CDD" id="cd01949">
    <property type="entry name" value="GGDEF"/>
    <property type="match status" value="1"/>
</dbReference>
<dbReference type="InterPro" id="IPR050469">
    <property type="entry name" value="Diguanylate_Cyclase"/>
</dbReference>
<dbReference type="InterPro" id="IPR000160">
    <property type="entry name" value="GGDEF_dom"/>
</dbReference>
<keyword evidence="3" id="KW-1133">Transmembrane helix</keyword>
<feature type="domain" description="GGDEF" evidence="4">
    <location>
        <begin position="250"/>
        <end position="385"/>
    </location>
</feature>
<evidence type="ECO:0000256" key="3">
    <source>
        <dbReference type="SAM" id="Phobius"/>
    </source>
</evidence>
<evidence type="ECO:0000256" key="2">
    <source>
        <dbReference type="ARBA" id="ARBA00034247"/>
    </source>
</evidence>
<name>A0ABT8DYM5_9BURK</name>
<sequence>MKIDVPTLMLALLIGFLLLSLQLGVAQRGALRQPELRIWAQGSWAMLGGFAMLALRPWIPLGASVLLGNGLMYVGITLYGQALHRYLLDQALPRWRWGAMLLAMGLLALVRDWPTGQRVGTASLLLVLLLLPSTWLVLTRGWRSEGSMRTVGLTLGVACLALCLRGAHAIVQPEQYAELMQDRPGPGLSFLVGFLSLLGAGFGFVLACFERVAKRMEEMATLDGLTGCVNRSTTDALLLHSLERGRREGSPVAFALLDLDHFKQINDRHGHAAGDAALRAFAAEVRARLRSSDVIGRMGGEEFGLLLPATDAPGAARLVEQIRAAVEALELSCPQGQRFRLTVSAGVVVAASDSGISADRLYMLADKALYRAKEQGRNRVLLGDEPAQPPAARLVALPPGA</sequence>
<organism evidence="5 6">
    <name type="scientific">Roseateles violae</name>
    <dbReference type="NCBI Taxonomy" id="3058042"/>
    <lineage>
        <taxon>Bacteria</taxon>
        <taxon>Pseudomonadati</taxon>
        <taxon>Pseudomonadota</taxon>
        <taxon>Betaproteobacteria</taxon>
        <taxon>Burkholderiales</taxon>
        <taxon>Sphaerotilaceae</taxon>
        <taxon>Roseateles</taxon>
    </lineage>
</organism>
<dbReference type="Proteomes" id="UP001228044">
    <property type="component" value="Unassembled WGS sequence"/>
</dbReference>
<dbReference type="RefSeq" id="WP_290360968.1">
    <property type="nucleotide sequence ID" value="NZ_JAUHHC010000005.1"/>
</dbReference>
<protein>
    <recommendedName>
        <fullName evidence="1">diguanylate cyclase</fullName>
        <ecNumber evidence="1">2.7.7.65</ecNumber>
    </recommendedName>
</protein>
<accession>A0ABT8DYM5</accession>
<keyword evidence="3" id="KW-0472">Membrane</keyword>
<gene>
    <name evidence="5" type="ORF">QWJ38_20470</name>
</gene>
<dbReference type="Gene3D" id="3.30.70.270">
    <property type="match status" value="1"/>
</dbReference>
<dbReference type="EC" id="2.7.7.65" evidence="1"/>
<feature type="transmembrane region" description="Helical" evidence="3">
    <location>
        <begin position="150"/>
        <end position="170"/>
    </location>
</feature>
<feature type="transmembrane region" description="Helical" evidence="3">
    <location>
        <begin position="190"/>
        <end position="209"/>
    </location>
</feature>
<dbReference type="InterPro" id="IPR043128">
    <property type="entry name" value="Rev_trsase/Diguanyl_cyclase"/>
</dbReference>
<dbReference type="PANTHER" id="PTHR45138">
    <property type="entry name" value="REGULATORY COMPONENTS OF SENSORY TRANSDUCTION SYSTEM"/>
    <property type="match status" value="1"/>
</dbReference>
<keyword evidence="6" id="KW-1185">Reference proteome</keyword>
<comment type="caution">
    <text evidence="5">The sequence shown here is derived from an EMBL/GenBank/DDBJ whole genome shotgun (WGS) entry which is preliminary data.</text>
</comment>
<evidence type="ECO:0000313" key="5">
    <source>
        <dbReference type="EMBL" id="MDN3922674.1"/>
    </source>
</evidence>
<proteinExistence type="predicted"/>
<dbReference type="NCBIfam" id="TIGR00254">
    <property type="entry name" value="GGDEF"/>
    <property type="match status" value="1"/>
</dbReference>
<feature type="transmembrane region" description="Helical" evidence="3">
    <location>
        <begin position="95"/>
        <end position="113"/>
    </location>
</feature>
<dbReference type="SMART" id="SM00267">
    <property type="entry name" value="GGDEF"/>
    <property type="match status" value="1"/>
</dbReference>
<keyword evidence="5" id="KW-0808">Transferase</keyword>
<reference evidence="5 6" key="1">
    <citation type="submission" date="2023-06" db="EMBL/GenBank/DDBJ databases">
        <title>Pelomonas sp. PFR6 16S ribosomal RNA gene Genome sequencing and assembly.</title>
        <authorList>
            <person name="Woo H."/>
        </authorList>
    </citation>
    <scope>NUCLEOTIDE SEQUENCE [LARGE SCALE GENOMIC DNA]</scope>
    <source>
        <strain evidence="5 6">PFR6</strain>
    </source>
</reference>
<dbReference type="InterPro" id="IPR029787">
    <property type="entry name" value="Nucleotide_cyclase"/>
</dbReference>
<dbReference type="EMBL" id="JAUHHC010000005">
    <property type="protein sequence ID" value="MDN3922674.1"/>
    <property type="molecule type" value="Genomic_DNA"/>
</dbReference>
<evidence type="ECO:0000256" key="1">
    <source>
        <dbReference type="ARBA" id="ARBA00012528"/>
    </source>
</evidence>
<dbReference type="SUPFAM" id="SSF55073">
    <property type="entry name" value="Nucleotide cyclase"/>
    <property type="match status" value="1"/>
</dbReference>
<dbReference type="PROSITE" id="PS50887">
    <property type="entry name" value="GGDEF"/>
    <property type="match status" value="1"/>
</dbReference>